<feature type="compositionally biased region" description="Low complexity" evidence="1">
    <location>
        <begin position="149"/>
        <end position="177"/>
    </location>
</feature>
<reference evidence="2" key="1">
    <citation type="submission" date="2006-08" db="EMBL/GenBank/DDBJ databases">
        <title>Complete sequence of Chromosome 2 of Burkholderia cepacia AMMD.</title>
        <authorList>
            <consortium name="US DOE Joint Genome Institute"/>
            <person name="Copeland A."/>
            <person name="Lucas S."/>
            <person name="Lapidus A."/>
            <person name="Barry K."/>
            <person name="Detter J.C."/>
            <person name="Glavina del Rio T."/>
            <person name="Hammon N."/>
            <person name="Israni S."/>
            <person name="Pitluck S."/>
            <person name="Bruce D."/>
            <person name="Chain P."/>
            <person name="Malfatti S."/>
            <person name="Shin M."/>
            <person name="Vergez L."/>
            <person name="Schmutz J."/>
            <person name="Larimer F."/>
            <person name="Land M."/>
            <person name="Hauser L."/>
            <person name="Kyrpides N."/>
            <person name="Kim E."/>
            <person name="Parke J."/>
            <person name="Coenye T."/>
            <person name="Konstantinidis K."/>
            <person name="Ramette A."/>
            <person name="Tiedje J."/>
            <person name="Richardson P."/>
        </authorList>
    </citation>
    <scope>NUCLEOTIDE SEQUENCE</scope>
    <source>
        <strain evidence="2">AMMD</strain>
    </source>
</reference>
<evidence type="ECO:0000256" key="1">
    <source>
        <dbReference type="SAM" id="MobiDB-lite"/>
    </source>
</evidence>
<feature type="compositionally biased region" description="Low complexity" evidence="1">
    <location>
        <begin position="100"/>
        <end position="142"/>
    </location>
</feature>
<name>Q0B5D6_BURCM</name>
<gene>
    <name evidence="2" type="ordered locus">Bamb_5088</name>
</gene>
<evidence type="ECO:0000313" key="3">
    <source>
        <dbReference type="Proteomes" id="UP000000662"/>
    </source>
</evidence>
<protein>
    <submittedName>
        <fullName evidence="2">Alginate regulatory protein AlgR3</fullName>
    </submittedName>
</protein>
<feature type="region of interest" description="Disordered" evidence="1">
    <location>
        <begin position="100"/>
        <end position="177"/>
    </location>
</feature>
<dbReference type="AlphaFoldDB" id="Q0B5D6"/>
<proteinExistence type="predicted"/>
<accession>Q0B5D6</accession>
<dbReference type="Proteomes" id="UP000000662">
    <property type="component" value="Chromosome 2"/>
</dbReference>
<sequence length="177" mass="18699">MADQTSRIVWITGRMLAMWNALIYRAATTAPASSTRRVKPRSQGAFVITAFNRRTHLRAFLVASIACLNLSQPAAAAYTESWMNDQDVKAYAQQHAKHAPVATSSATASVKPARQAVRSPSKAPAAAHADAKPASKPHAAPAKPRKVQHAASADPKAHAAAKPKAAPAAHTSATIQR</sequence>
<organism evidence="2 3">
    <name type="scientific">Burkholderia ambifaria (strain ATCC BAA-244 / DSM 16087 / CCUG 44356 / LMG 19182 / AMMD)</name>
    <name type="common">Burkholderia cepacia (strain AMMD)</name>
    <dbReference type="NCBI Taxonomy" id="339670"/>
    <lineage>
        <taxon>Bacteria</taxon>
        <taxon>Pseudomonadati</taxon>
        <taxon>Pseudomonadota</taxon>
        <taxon>Betaproteobacteria</taxon>
        <taxon>Burkholderiales</taxon>
        <taxon>Burkholderiaceae</taxon>
        <taxon>Burkholderia</taxon>
        <taxon>Burkholderia cepacia complex</taxon>
    </lineage>
</organism>
<dbReference type="EMBL" id="CP000441">
    <property type="protein sequence ID" value="ABI90637.1"/>
    <property type="molecule type" value="Genomic_DNA"/>
</dbReference>
<evidence type="ECO:0000313" key="2">
    <source>
        <dbReference type="EMBL" id="ABI90637.1"/>
    </source>
</evidence>
<keyword evidence="3" id="KW-1185">Reference proteome</keyword>
<dbReference type="KEGG" id="bam:Bamb_5088"/>